<dbReference type="RefSeq" id="YP_009841204.1">
    <property type="nucleotide sequence ID" value="NC_048730.1"/>
</dbReference>
<evidence type="ECO:0000313" key="2">
    <source>
        <dbReference type="Proteomes" id="UP000271820"/>
    </source>
</evidence>
<protein>
    <submittedName>
        <fullName evidence="1">Uncharacterized protein</fullName>
    </submittedName>
</protein>
<dbReference type="KEGG" id="vg:55611429"/>
<accession>A0A385UIB7</accession>
<gene>
    <name evidence="1" type="primary">68</name>
    <name evidence="1" type="ORF">SEA_YABOI_68</name>
</gene>
<organism evidence="1 2">
    <name type="scientific">Streptomyces phage Yaboi</name>
    <dbReference type="NCBI Taxonomy" id="2301621"/>
    <lineage>
        <taxon>Viruses</taxon>
        <taxon>Duplodnaviria</taxon>
        <taxon>Heunggongvirae</taxon>
        <taxon>Uroviricota</taxon>
        <taxon>Caudoviricetes</taxon>
        <taxon>Stanwilliamsviridae</taxon>
        <taxon>Boydwoodruffvirinae</taxon>
        <taxon>Karimacvirus</taxon>
        <taxon>Karimacvirus yaboi</taxon>
        <taxon>Streptomyces virus Yaboi</taxon>
    </lineage>
</organism>
<dbReference type="EMBL" id="MH727564">
    <property type="protein sequence ID" value="AYB70905.1"/>
    <property type="molecule type" value="Genomic_DNA"/>
</dbReference>
<name>A0A385UIB7_9CAUD</name>
<proteinExistence type="predicted"/>
<dbReference type="GeneID" id="55611429"/>
<sequence>MNWFRRKKTKPQIAPTVPVDYPTGTCVQTENGLFYIKGKFRYRITSMRILDSWDFPYILKSSEAALARHKIGGKLGFRQGTLVKDISNDRMYLISENLRRLIDSPDFFDVMLFPRDKVIEVSSAELALHKEGEKITWQLPPTSLQAGA</sequence>
<evidence type="ECO:0000313" key="1">
    <source>
        <dbReference type="EMBL" id="AYB70905.1"/>
    </source>
</evidence>
<reference evidence="1 2" key="1">
    <citation type="submission" date="2018-08" db="EMBL/GenBank/DDBJ databases">
        <authorList>
            <person name="Hogarty M.P."/>
            <person name="Sinkre R.A."/>
            <person name="Rubiano R."/>
            <person name="Harback M.R."/>
            <person name="Shaffer C.D."/>
            <person name="Weston-Hafer K.A."/>
            <person name="Russell D.A."/>
            <person name="Pope W.H."/>
            <person name="Jacobs-Sera D."/>
            <person name="Hendrix R.W."/>
            <person name="Hatfull G.F."/>
        </authorList>
    </citation>
    <scope>NUCLEOTIDE SEQUENCE [LARGE SCALE GENOMIC DNA]</scope>
</reference>
<dbReference type="Proteomes" id="UP000271820">
    <property type="component" value="Segment"/>
</dbReference>
<keyword evidence="2" id="KW-1185">Reference proteome</keyword>